<proteinExistence type="predicted"/>
<organism evidence="2 3">
    <name type="scientific">Campylobacter aviculae</name>
    <dbReference type="NCBI Taxonomy" id="2510190"/>
    <lineage>
        <taxon>Bacteria</taxon>
        <taxon>Pseudomonadati</taxon>
        <taxon>Campylobacterota</taxon>
        <taxon>Epsilonproteobacteria</taxon>
        <taxon>Campylobacterales</taxon>
        <taxon>Campylobacteraceae</taxon>
        <taxon>Campylobacter</taxon>
    </lineage>
</organism>
<evidence type="ECO:0000313" key="3">
    <source>
        <dbReference type="Proteomes" id="UP000310353"/>
    </source>
</evidence>
<keyword evidence="1" id="KW-1133">Transmembrane helix</keyword>
<keyword evidence="3" id="KW-1185">Reference proteome</keyword>
<comment type="caution">
    <text evidence="2">The sequence shown here is derived from an EMBL/GenBank/DDBJ whole genome shotgun (WGS) entry which is preliminary data.</text>
</comment>
<gene>
    <name evidence="2" type="ORF">CQA76_01100</name>
</gene>
<feature type="transmembrane region" description="Helical" evidence="1">
    <location>
        <begin position="6"/>
        <end position="24"/>
    </location>
</feature>
<evidence type="ECO:0000256" key="1">
    <source>
        <dbReference type="SAM" id="Phobius"/>
    </source>
</evidence>
<evidence type="ECO:0000313" key="2">
    <source>
        <dbReference type="EMBL" id="TKX32915.1"/>
    </source>
</evidence>
<feature type="transmembrane region" description="Helical" evidence="1">
    <location>
        <begin position="36"/>
        <end position="55"/>
    </location>
</feature>
<sequence length="121" mass="14540">MLLFFILWIVFDCIGSYFISIGRYRPHWWLLSLNEFLLYSALFLILSITSAFFFFKELVKISGMKIFFVVFIFLFICGFYVWFQPIANILINRFLRFSDSGYLLIFFSFKRSCKILSCSFN</sequence>
<accession>A0A4U7BRC1</accession>
<reference evidence="2 3" key="1">
    <citation type="submission" date="2018-05" db="EMBL/GenBank/DDBJ databases">
        <title>Novel Campyloabacter and Helicobacter Species and Strains.</title>
        <authorList>
            <person name="Mannion A.J."/>
            <person name="Shen Z."/>
            <person name="Fox J.G."/>
        </authorList>
    </citation>
    <scope>NUCLEOTIDE SEQUENCE [LARGE SCALE GENOMIC DNA]</scope>
    <source>
        <strain evidence="3">MIT17-670</strain>
    </source>
</reference>
<feature type="transmembrane region" description="Helical" evidence="1">
    <location>
        <begin position="61"/>
        <end position="83"/>
    </location>
</feature>
<protein>
    <submittedName>
        <fullName evidence="2">Uncharacterized protein</fullName>
    </submittedName>
</protein>
<dbReference type="Proteomes" id="UP000310353">
    <property type="component" value="Unassembled WGS sequence"/>
</dbReference>
<dbReference type="AlphaFoldDB" id="A0A4U7BRC1"/>
<dbReference type="EMBL" id="NXMA01000002">
    <property type="protein sequence ID" value="TKX32915.1"/>
    <property type="molecule type" value="Genomic_DNA"/>
</dbReference>
<keyword evidence="1" id="KW-0472">Membrane</keyword>
<keyword evidence="1" id="KW-0812">Transmembrane</keyword>
<name>A0A4U7BRC1_9BACT</name>